<dbReference type="RefSeq" id="WP_307471327.1">
    <property type="nucleotide sequence ID" value="NZ_JAUSUB010000001.1"/>
</dbReference>
<evidence type="ECO:0000313" key="2">
    <source>
        <dbReference type="Proteomes" id="UP001238088"/>
    </source>
</evidence>
<sequence length="92" mass="10426">MGYHWATTGKVTVLGHSFGKTDLNELRKTIGWVSSSLQERMWPNELAQNIVVSGKFAFCGYITAEDLERANSLMEQFSCNHLFNPISIMLTR</sequence>
<comment type="caution">
    <text evidence="1">The sequence shown here is derived from an EMBL/GenBank/DDBJ whole genome shotgun (WGS) entry which is preliminary data.</text>
</comment>
<proteinExistence type="predicted"/>
<organism evidence="1 2">
    <name type="scientific">Cytobacillus purgationiresistens</name>
    <dbReference type="NCBI Taxonomy" id="863449"/>
    <lineage>
        <taxon>Bacteria</taxon>
        <taxon>Bacillati</taxon>
        <taxon>Bacillota</taxon>
        <taxon>Bacilli</taxon>
        <taxon>Bacillales</taxon>
        <taxon>Bacillaceae</taxon>
        <taxon>Cytobacillus</taxon>
    </lineage>
</organism>
<dbReference type="EMBL" id="JAUSUB010000001">
    <property type="protein sequence ID" value="MDQ0268515.1"/>
    <property type="molecule type" value="Genomic_DNA"/>
</dbReference>
<dbReference type="Proteomes" id="UP001238088">
    <property type="component" value="Unassembled WGS sequence"/>
</dbReference>
<evidence type="ECO:0000313" key="1">
    <source>
        <dbReference type="EMBL" id="MDQ0268515.1"/>
    </source>
</evidence>
<gene>
    <name evidence="1" type="ORF">J2S17_000384</name>
</gene>
<keyword evidence="2" id="KW-1185">Reference proteome</keyword>
<name>A0ABU0ABU0_9BACI</name>
<accession>A0ABU0ABU0</accession>
<reference evidence="1 2" key="1">
    <citation type="submission" date="2023-07" db="EMBL/GenBank/DDBJ databases">
        <title>Genomic Encyclopedia of Type Strains, Phase IV (KMG-IV): sequencing the most valuable type-strain genomes for metagenomic binning, comparative biology and taxonomic classification.</title>
        <authorList>
            <person name="Goeker M."/>
        </authorList>
    </citation>
    <scope>NUCLEOTIDE SEQUENCE [LARGE SCALE GENOMIC DNA]</scope>
    <source>
        <strain evidence="1 2">DSM 23494</strain>
    </source>
</reference>
<protein>
    <submittedName>
        <fullName evidence="1">ABC-type molybdenum transport system ATPase subunit/photorepair protein PhrA</fullName>
    </submittedName>
</protein>